<evidence type="ECO:0000256" key="1">
    <source>
        <dbReference type="ARBA" id="ARBA00007162"/>
    </source>
</evidence>
<dbReference type="KEGG" id="aia:AWH56_013855"/>
<evidence type="ECO:0000256" key="2">
    <source>
        <dbReference type="ARBA" id="ARBA00022729"/>
    </source>
</evidence>
<dbReference type="AlphaFoldDB" id="A0A1S2KW06"/>
<dbReference type="GO" id="GO:0043190">
    <property type="term" value="C:ATP-binding cassette (ABC) transporter complex"/>
    <property type="evidence" value="ECO:0007669"/>
    <property type="project" value="InterPro"/>
</dbReference>
<evidence type="ECO:0000313" key="5">
    <source>
        <dbReference type="EMBL" id="QOY33836.1"/>
    </source>
</evidence>
<keyword evidence="2 3" id="KW-0732">Signal</keyword>
<dbReference type="RefSeq" id="WP_071319600.1">
    <property type="nucleotide sequence ID" value="NZ_CP063356.2"/>
</dbReference>
<protein>
    <submittedName>
        <fullName evidence="4 5">Phosphonate ABC transporter substrate-binding protein</fullName>
    </submittedName>
</protein>
<dbReference type="SUPFAM" id="SSF53850">
    <property type="entry name" value="Periplasmic binding protein-like II"/>
    <property type="match status" value="1"/>
</dbReference>
<dbReference type="PANTHER" id="PTHR35841">
    <property type="entry name" value="PHOSPHONATES-BINDING PERIPLASMIC PROTEIN"/>
    <property type="match status" value="1"/>
</dbReference>
<proteinExistence type="inferred from homology"/>
<reference evidence="4 6" key="1">
    <citation type="submission" date="2016-10" db="EMBL/GenBank/DDBJ databases">
        <title>Draft genome sequences of four alkaliphilic bacteria belonging to the Anaerobacillus genus.</title>
        <authorList>
            <person name="Bassil N.M."/>
            <person name="Lloyd J.R."/>
        </authorList>
    </citation>
    <scope>NUCLEOTIDE SEQUENCE [LARGE SCALE GENOMIC DNA]</scope>
    <source>
        <strain evidence="4 6">NB2006</strain>
    </source>
</reference>
<evidence type="ECO:0000256" key="3">
    <source>
        <dbReference type="SAM" id="SignalP"/>
    </source>
</evidence>
<keyword evidence="6" id="KW-1185">Reference proteome</keyword>
<dbReference type="EMBL" id="CP063356">
    <property type="protein sequence ID" value="QOY33836.1"/>
    <property type="molecule type" value="Genomic_DNA"/>
</dbReference>
<dbReference type="InterPro" id="IPR005770">
    <property type="entry name" value="PhnD"/>
</dbReference>
<name>A0A1S2KW06_9BACI</name>
<reference evidence="5 6" key="2">
    <citation type="journal article" date="2017" name="Genome Announc.">
        <title>Draft Genome Sequences of Four Alkaliphilic Bacteria Belonging to the Anaerobacillus Genus.</title>
        <authorList>
            <person name="Bassil N.M."/>
            <person name="Lloyd J.R."/>
        </authorList>
    </citation>
    <scope>NUCLEOTIDE SEQUENCE [LARGE SCALE GENOMIC DNA]</scope>
    <source>
        <strain evidence="5 6">NB2006</strain>
    </source>
</reference>
<dbReference type="OrthoDB" id="9781943at2"/>
<dbReference type="PROSITE" id="PS51257">
    <property type="entry name" value="PROKAR_LIPOPROTEIN"/>
    <property type="match status" value="1"/>
</dbReference>
<gene>
    <name evidence="5" type="primary">phnD</name>
    <name evidence="5" type="ORF">AWH56_013855</name>
    <name evidence="4" type="ORF">AWH56_24850</name>
</gene>
<dbReference type="Proteomes" id="UP000180175">
    <property type="component" value="Chromosome"/>
</dbReference>
<evidence type="ECO:0000313" key="6">
    <source>
        <dbReference type="Proteomes" id="UP000180175"/>
    </source>
</evidence>
<feature type="chain" id="PRO_5038219831" evidence="3">
    <location>
        <begin position="19"/>
        <end position="311"/>
    </location>
</feature>
<reference evidence="5 6" key="3">
    <citation type="journal article" date="2019" name="Int. J. Syst. Evol. Microbiol.">
        <title>Anaerobacillus isosaccharinicus sp. nov., an alkaliphilic bacterium which degrades isosaccharinic acid.</title>
        <authorList>
            <person name="Bassil N.M."/>
            <person name="Lloyd J.R."/>
        </authorList>
    </citation>
    <scope>NUCLEOTIDE SEQUENCE [LARGE SCALE GENOMIC DNA]</scope>
    <source>
        <strain evidence="5 6">NB2006</strain>
    </source>
</reference>
<organism evidence="4 6">
    <name type="scientific">Anaerobacillus isosaccharinicus</name>
    <dbReference type="NCBI Taxonomy" id="1532552"/>
    <lineage>
        <taxon>Bacteria</taxon>
        <taxon>Bacillati</taxon>
        <taxon>Bacillota</taxon>
        <taxon>Bacilli</taxon>
        <taxon>Bacillales</taxon>
        <taxon>Bacillaceae</taxon>
        <taxon>Anaerobacillus</taxon>
    </lineage>
</organism>
<accession>A0A1S2KW06</accession>
<dbReference type="PANTHER" id="PTHR35841:SF1">
    <property type="entry name" value="PHOSPHONATES-BINDING PERIPLASMIC PROTEIN"/>
    <property type="match status" value="1"/>
</dbReference>
<feature type="signal peptide" evidence="3">
    <location>
        <begin position="1"/>
        <end position="18"/>
    </location>
</feature>
<dbReference type="GO" id="GO:0055085">
    <property type="term" value="P:transmembrane transport"/>
    <property type="evidence" value="ECO:0007669"/>
    <property type="project" value="InterPro"/>
</dbReference>
<sequence length="311" mass="34360">MKKSFIIMMFLALILVIAACGGKTEESKEGANDTEISEATEKSELVIGLIPSQSEGEMQTAIDKLQAELEEKLDRPVKIDYYPAYNGVVEALNYEHIDMAYFGPLTYVIAHDRSGAKAIITQLVNGEPYYHSYFITKADAPWDTLDELLEEKATIDLAFGSPSSTSGSLIPGVELKERGVFRDSDDHDFANVTYTGSHDITAQSVLNGNVHVGAIDSAIFEARIRSGAINEEDYKIIWKSEQIFQYPWAVRPNMDDTTILELQEAFISITDEDILNAFGATAFTTATNEDYEAIRKAAIVDGRMDDDLGGK</sequence>
<dbReference type="Pfam" id="PF12974">
    <property type="entry name" value="Phosphonate-bd"/>
    <property type="match status" value="1"/>
</dbReference>
<reference evidence="5" key="4">
    <citation type="submission" date="2020-10" db="EMBL/GenBank/DDBJ databases">
        <authorList>
            <person name="Bassil N.M."/>
            <person name="Lloyd J.R."/>
        </authorList>
    </citation>
    <scope>NUCLEOTIDE SEQUENCE</scope>
    <source>
        <strain evidence="5">NB2006</strain>
    </source>
</reference>
<dbReference type="EMBL" id="LQXD01000211">
    <property type="protein sequence ID" value="OIJ03535.1"/>
    <property type="molecule type" value="Genomic_DNA"/>
</dbReference>
<dbReference type="Gene3D" id="3.40.190.10">
    <property type="entry name" value="Periplasmic binding protein-like II"/>
    <property type="match status" value="2"/>
</dbReference>
<dbReference type="NCBIfam" id="TIGR01098">
    <property type="entry name" value="3A0109s03R"/>
    <property type="match status" value="1"/>
</dbReference>
<evidence type="ECO:0000313" key="4">
    <source>
        <dbReference type="EMBL" id="OIJ03535.1"/>
    </source>
</evidence>
<comment type="similarity">
    <text evidence="1">Belongs to the phosphate/phosphite/phosphonate binding protein family.</text>
</comment>